<proteinExistence type="predicted"/>
<accession>A0ABR1Y498</accession>
<evidence type="ECO:0000313" key="1">
    <source>
        <dbReference type="EMBL" id="KAK8175986.1"/>
    </source>
</evidence>
<sequence length="202" mass="23058">MAPSFARGATLMFQKDALCKITDLAIRSGYLSHKTKSQLLRRRCFPISRPMISQSKTKQAGFLLGRVEKRKRRVQVRVQTISGLQEWRVEGGKRRVWVYGQRTSYRMASRGWKRRCWRRRGALGLLVRIRRPGCLLLLVLLQLALKVVAPLLVLPESLPGIKHQLSFVFELALQLVGDCEVGVVHLERLDLQVALPLLDSCC</sequence>
<evidence type="ECO:0000313" key="2">
    <source>
        <dbReference type="Proteomes" id="UP001456524"/>
    </source>
</evidence>
<gene>
    <name evidence="1" type="ORF">IWX90DRAFT_425754</name>
</gene>
<dbReference type="EMBL" id="JBBWUH010000002">
    <property type="protein sequence ID" value="KAK8175986.1"/>
    <property type="molecule type" value="Genomic_DNA"/>
</dbReference>
<protein>
    <submittedName>
        <fullName evidence="1">Uncharacterized protein</fullName>
    </submittedName>
</protein>
<keyword evidence="2" id="KW-1185">Reference proteome</keyword>
<comment type="caution">
    <text evidence="1">The sequence shown here is derived from an EMBL/GenBank/DDBJ whole genome shotgun (WGS) entry which is preliminary data.</text>
</comment>
<name>A0ABR1Y498_9PEZI</name>
<organism evidence="1 2">
    <name type="scientific">Phyllosticta citrichinensis</name>
    <dbReference type="NCBI Taxonomy" id="1130410"/>
    <lineage>
        <taxon>Eukaryota</taxon>
        <taxon>Fungi</taxon>
        <taxon>Dikarya</taxon>
        <taxon>Ascomycota</taxon>
        <taxon>Pezizomycotina</taxon>
        <taxon>Dothideomycetes</taxon>
        <taxon>Dothideomycetes incertae sedis</taxon>
        <taxon>Botryosphaeriales</taxon>
        <taxon>Phyllostictaceae</taxon>
        <taxon>Phyllosticta</taxon>
    </lineage>
</organism>
<reference evidence="1 2" key="1">
    <citation type="journal article" date="2022" name="G3 (Bethesda)">
        <title>Enemy or ally: a genomic approach to elucidate the lifestyle of Phyllosticta citrichinaensis.</title>
        <authorList>
            <person name="Buijs V.A."/>
            <person name="Groenewald J.Z."/>
            <person name="Haridas S."/>
            <person name="LaButti K.M."/>
            <person name="Lipzen A."/>
            <person name="Martin F.M."/>
            <person name="Barry K."/>
            <person name="Grigoriev I.V."/>
            <person name="Crous P.W."/>
            <person name="Seidl M.F."/>
        </authorList>
    </citation>
    <scope>NUCLEOTIDE SEQUENCE [LARGE SCALE GENOMIC DNA]</scope>
    <source>
        <strain evidence="1 2">CBS 129764</strain>
    </source>
</reference>
<dbReference type="Proteomes" id="UP001456524">
    <property type="component" value="Unassembled WGS sequence"/>
</dbReference>